<dbReference type="RefSeq" id="WP_125483509.1">
    <property type="nucleotide sequence ID" value="NZ_RSDW01000001.1"/>
</dbReference>
<protein>
    <submittedName>
        <fullName evidence="2">Uncharacterized protein (TIGR02246 family)</fullName>
    </submittedName>
</protein>
<sequence>MSATKEAVTALLAKYNDALNASSPDAVMPLYAEDGVFMPPYSPSAVGSEALRKAYDAVFKAITLNVKFTIAEIVELTPEWAFARTNSAGTTLDHATGNRSAEANQELFIFRKDRDGSWKIARYSFSSTNPLRH</sequence>
<reference evidence="2 3" key="1">
    <citation type="submission" date="2018-12" db="EMBL/GenBank/DDBJ databases">
        <title>Sequencing of bacterial isolates from soil warming experiment in Harvard Forest, Massachusetts, USA.</title>
        <authorList>
            <person name="Deangelis K."/>
        </authorList>
    </citation>
    <scope>NUCLEOTIDE SEQUENCE [LARGE SCALE GENOMIC DNA]</scope>
    <source>
        <strain evidence="2 3">EB153</strain>
    </source>
</reference>
<dbReference type="OrthoDB" id="213636at2"/>
<dbReference type="SUPFAM" id="SSF54427">
    <property type="entry name" value="NTF2-like"/>
    <property type="match status" value="1"/>
</dbReference>
<comment type="caution">
    <text evidence="2">The sequence shown here is derived from an EMBL/GenBank/DDBJ whole genome shotgun (WGS) entry which is preliminary data.</text>
</comment>
<organism evidence="2 3">
    <name type="scientific">Edaphobacter aggregans</name>
    <dbReference type="NCBI Taxonomy" id="570835"/>
    <lineage>
        <taxon>Bacteria</taxon>
        <taxon>Pseudomonadati</taxon>
        <taxon>Acidobacteriota</taxon>
        <taxon>Terriglobia</taxon>
        <taxon>Terriglobales</taxon>
        <taxon>Acidobacteriaceae</taxon>
        <taxon>Edaphobacter</taxon>
    </lineage>
</organism>
<proteinExistence type="predicted"/>
<evidence type="ECO:0000259" key="1">
    <source>
        <dbReference type="Pfam" id="PF12680"/>
    </source>
</evidence>
<dbReference type="InterPro" id="IPR032710">
    <property type="entry name" value="NTF2-like_dom_sf"/>
</dbReference>
<dbReference type="Gene3D" id="3.10.450.50">
    <property type="match status" value="1"/>
</dbReference>
<name>A0A3R9QE83_9BACT</name>
<dbReference type="InterPro" id="IPR011944">
    <property type="entry name" value="Steroid_delta5-4_isomerase"/>
</dbReference>
<dbReference type="EMBL" id="RSDW01000001">
    <property type="protein sequence ID" value="RSL14677.1"/>
    <property type="molecule type" value="Genomic_DNA"/>
</dbReference>
<dbReference type="NCBIfam" id="TIGR02246">
    <property type="entry name" value="SgcJ/EcaC family oxidoreductase"/>
    <property type="match status" value="1"/>
</dbReference>
<accession>A0A3R9QE83</accession>
<dbReference type="InterPro" id="IPR037401">
    <property type="entry name" value="SnoaL-like"/>
</dbReference>
<keyword evidence="3" id="KW-1185">Reference proteome</keyword>
<dbReference type="Proteomes" id="UP000269669">
    <property type="component" value="Unassembled WGS sequence"/>
</dbReference>
<dbReference type="AlphaFoldDB" id="A0A3R9QE83"/>
<feature type="domain" description="SnoaL-like" evidence="1">
    <location>
        <begin position="13"/>
        <end position="119"/>
    </location>
</feature>
<evidence type="ECO:0000313" key="2">
    <source>
        <dbReference type="EMBL" id="RSL14677.1"/>
    </source>
</evidence>
<gene>
    <name evidence="2" type="ORF">EDE15_0138</name>
</gene>
<evidence type="ECO:0000313" key="3">
    <source>
        <dbReference type="Proteomes" id="UP000269669"/>
    </source>
</evidence>
<dbReference type="Pfam" id="PF12680">
    <property type="entry name" value="SnoaL_2"/>
    <property type="match status" value="1"/>
</dbReference>